<dbReference type="KEGG" id="sulg:FJR48_07690"/>
<dbReference type="OrthoDB" id="5372565at2"/>
<keyword evidence="6" id="KW-1185">Reference proteome</keyword>
<dbReference type="SUPFAM" id="SSF51261">
    <property type="entry name" value="Duplicated hybrid motif"/>
    <property type="match status" value="1"/>
</dbReference>
<evidence type="ECO:0000259" key="4">
    <source>
        <dbReference type="Pfam" id="PF01551"/>
    </source>
</evidence>
<dbReference type="PANTHER" id="PTHR21666">
    <property type="entry name" value="PEPTIDASE-RELATED"/>
    <property type="match status" value="1"/>
</dbReference>
<dbReference type="RefSeq" id="WP_152307569.1">
    <property type="nucleotide sequence ID" value="NZ_CP043617.1"/>
</dbReference>
<gene>
    <name evidence="5" type="ORF">FJR48_07690</name>
</gene>
<feature type="chain" id="PRO_5024938880" evidence="3">
    <location>
        <begin position="20"/>
        <end position="405"/>
    </location>
</feature>
<dbReference type="Pfam" id="PF01551">
    <property type="entry name" value="Peptidase_M23"/>
    <property type="match status" value="1"/>
</dbReference>
<proteinExistence type="predicted"/>
<dbReference type="InterPro" id="IPR050570">
    <property type="entry name" value="Cell_wall_metabolism_enzyme"/>
</dbReference>
<evidence type="ECO:0000256" key="3">
    <source>
        <dbReference type="SAM" id="SignalP"/>
    </source>
</evidence>
<evidence type="ECO:0000256" key="1">
    <source>
        <dbReference type="ARBA" id="ARBA00022729"/>
    </source>
</evidence>
<name>A0A5P8P1L9_9BACT</name>
<evidence type="ECO:0000313" key="6">
    <source>
        <dbReference type="Proteomes" id="UP000326944"/>
    </source>
</evidence>
<protein>
    <submittedName>
        <fullName evidence="5">Peptidoglycan DD-metalloendopeptidase family protein</fullName>
    </submittedName>
</protein>
<dbReference type="Gene3D" id="2.70.70.10">
    <property type="entry name" value="Glucose Permease (Domain IIA)"/>
    <property type="match status" value="1"/>
</dbReference>
<dbReference type="AlphaFoldDB" id="A0A5P8P1L9"/>
<dbReference type="EMBL" id="CP043617">
    <property type="protein sequence ID" value="QFR49622.1"/>
    <property type="molecule type" value="Genomic_DNA"/>
</dbReference>
<evidence type="ECO:0000256" key="2">
    <source>
        <dbReference type="SAM" id="Coils"/>
    </source>
</evidence>
<keyword evidence="1 3" id="KW-0732">Signal</keyword>
<evidence type="ECO:0000313" key="5">
    <source>
        <dbReference type="EMBL" id="QFR49622.1"/>
    </source>
</evidence>
<dbReference type="CDD" id="cd12797">
    <property type="entry name" value="M23_peptidase"/>
    <property type="match status" value="1"/>
</dbReference>
<sequence>MIKTIFVLLLVFLSLNAKDNIDAKIDKTSKKIKNFSKTYSSINRKMANNAKKILRQEREIYNQQKYLKKLKEELSLKEQSYQNDTIELLKLKKEQKFLQKSQTEIEHELVFTIAKSVSLSVILEENEASGENALIEIEVLKSMLKKTKAKAKELNEQFYENSKIIAAKKEHVDRLENEIGKIDKKQKQLLQAQTKNKKSLIALQRSEKEYKKELKSLLKKQDTLKQTLSELKIVKLDAIKKAKEDERRRRAFAAKKDQKDLPKVKKPGSSYQKVKTIKYTGPKTITPIYPYTITKKYGTYTDPIYGIKIFNESISMMPKSKNTKVKTVFNGKVIYADKTAVLDNIVIVEHKNGLHTIYANLSQISPNIKKGKKIKKGYTIGRVNDELIFEVTQKSYHINPIRLFE</sequence>
<dbReference type="InterPro" id="IPR016047">
    <property type="entry name" value="M23ase_b-sheet_dom"/>
</dbReference>
<feature type="coiled-coil region" evidence="2">
    <location>
        <begin position="44"/>
        <end position="87"/>
    </location>
</feature>
<dbReference type="PANTHER" id="PTHR21666:SF289">
    <property type="entry name" value="L-ALA--D-GLU ENDOPEPTIDASE"/>
    <property type="match status" value="1"/>
</dbReference>
<accession>A0A5P8P1L9</accession>
<feature type="domain" description="M23ase beta-sheet core" evidence="4">
    <location>
        <begin position="320"/>
        <end position="399"/>
    </location>
</feature>
<feature type="signal peptide" evidence="3">
    <location>
        <begin position="1"/>
        <end position="19"/>
    </location>
</feature>
<reference evidence="5 6" key="1">
    <citation type="submission" date="2019-09" db="EMBL/GenBank/DDBJ databases">
        <title>Sulfurimonas gotlandica sp. nov., a chemoautotrophic and psychrotolerant epsilonproteobacterium isolated from a pelagic redoxcline, and an emended description of the genus Sulfurimonas.</title>
        <authorList>
            <person name="Wang S."/>
            <person name="Jiang L."/>
            <person name="Shao S."/>
        </authorList>
    </citation>
    <scope>NUCLEOTIDE SEQUENCE [LARGE SCALE GENOMIC DNA]</scope>
    <source>
        <strain evidence="5 6">GYSZ_1</strain>
    </source>
</reference>
<feature type="coiled-coil region" evidence="2">
    <location>
        <begin position="137"/>
        <end position="227"/>
    </location>
</feature>
<dbReference type="Proteomes" id="UP000326944">
    <property type="component" value="Chromosome"/>
</dbReference>
<dbReference type="GO" id="GO:0004222">
    <property type="term" value="F:metalloendopeptidase activity"/>
    <property type="evidence" value="ECO:0007669"/>
    <property type="project" value="TreeGrafter"/>
</dbReference>
<dbReference type="InterPro" id="IPR011055">
    <property type="entry name" value="Dup_hybrid_motif"/>
</dbReference>
<organism evidence="5 6">
    <name type="scientific">Sulfurimonas lithotrophica</name>
    <dbReference type="NCBI Taxonomy" id="2590022"/>
    <lineage>
        <taxon>Bacteria</taxon>
        <taxon>Pseudomonadati</taxon>
        <taxon>Campylobacterota</taxon>
        <taxon>Epsilonproteobacteria</taxon>
        <taxon>Campylobacterales</taxon>
        <taxon>Sulfurimonadaceae</taxon>
        <taxon>Sulfurimonas</taxon>
    </lineage>
</organism>
<keyword evidence="2" id="KW-0175">Coiled coil</keyword>